<feature type="transmembrane region" description="Helical" evidence="2">
    <location>
        <begin position="812"/>
        <end position="829"/>
    </location>
</feature>
<organism evidence="3 4">
    <name type="scientific">Jeotgalibacillus campisalis</name>
    <dbReference type="NCBI Taxonomy" id="220754"/>
    <lineage>
        <taxon>Bacteria</taxon>
        <taxon>Bacillati</taxon>
        <taxon>Bacillota</taxon>
        <taxon>Bacilli</taxon>
        <taxon>Bacillales</taxon>
        <taxon>Caryophanaceae</taxon>
        <taxon>Jeotgalibacillus</taxon>
    </lineage>
</organism>
<feature type="transmembrane region" description="Helical" evidence="2">
    <location>
        <begin position="447"/>
        <end position="466"/>
    </location>
</feature>
<gene>
    <name evidence="3" type="ORF">KR50_03620</name>
</gene>
<feature type="transmembrane region" description="Helical" evidence="2">
    <location>
        <begin position="598"/>
        <end position="617"/>
    </location>
</feature>
<evidence type="ECO:0000313" key="4">
    <source>
        <dbReference type="Proteomes" id="UP000031972"/>
    </source>
</evidence>
<evidence type="ECO:0008006" key="5">
    <source>
        <dbReference type="Google" id="ProtNLM"/>
    </source>
</evidence>
<feature type="transmembrane region" description="Helical" evidence="2">
    <location>
        <begin position="287"/>
        <end position="306"/>
    </location>
</feature>
<dbReference type="PANTHER" id="PTHR38434:SF1">
    <property type="entry name" value="BLL2549 PROTEIN"/>
    <property type="match status" value="1"/>
</dbReference>
<dbReference type="PATRIC" id="fig|220754.4.peg.370"/>
<keyword evidence="2" id="KW-0812">Transmembrane</keyword>
<dbReference type="Proteomes" id="UP000031972">
    <property type="component" value="Unassembled WGS sequence"/>
</dbReference>
<feature type="transmembrane region" description="Helical" evidence="2">
    <location>
        <begin position="338"/>
        <end position="357"/>
    </location>
</feature>
<feature type="transmembrane region" description="Helical" evidence="2">
    <location>
        <begin position="313"/>
        <end position="332"/>
    </location>
</feature>
<feature type="transmembrane region" description="Helical" evidence="2">
    <location>
        <begin position="199"/>
        <end position="220"/>
    </location>
</feature>
<feature type="transmembrane region" description="Helical" evidence="2">
    <location>
        <begin position="258"/>
        <end position="281"/>
    </location>
</feature>
<dbReference type="Pfam" id="PF10101">
    <property type="entry name" value="DUF2339"/>
    <property type="match status" value="1"/>
</dbReference>
<keyword evidence="4" id="KW-1185">Reference proteome</keyword>
<feature type="transmembrane region" description="Helical" evidence="2">
    <location>
        <begin position="693"/>
        <end position="712"/>
    </location>
</feature>
<feature type="transmembrane region" description="Helical" evidence="2">
    <location>
        <begin position="757"/>
        <end position="774"/>
    </location>
</feature>
<feature type="transmembrane region" description="Helical" evidence="2">
    <location>
        <begin position="529"/>
        <end position="551"/>
    </location>
</feature>
<feature type="transmembrane region" description="Helical" evidence="2">
    <location>
        <begin position="629"/>
        <end position="649"/>
    </location>
</feature>
<feature type="transmembrane region" description="Helical" evidence="2">
    <location>
        <begin position="364"/>
        <end position="383"/>
    </location>
</feature>
<comment type="caution">
    <text evidence="3">The sequence shown here is derived from an EMBL/GenBank/DDBJ whole genome shotgun (WGS) entry which is preliminary data.</text>
</comment>
<feature type="transmembrane region" description="Helical" evidence="2">
    <location>
        <begin position="661"/>
        <end position="681"/>
    </location>
</feature>
<feature type="transmembrane region" description="Helical" evidence="2">
    <location>
        <begin position="557"/>
        <end position="577"/>
    </location>
</feature>
<feature type="transmembrane region" description="Helical" evidence="2">
    <location>
        <begin position="786"/>
        <end position="806"/>
    </location>
</feature>
<feature type="transmembrane region" description="Helical" evidence="2">
    <location>
        <begin position="232"/>
        <end position="251"/>
    </location>
</feature>
<evidence type="ECO:0000313" key="3">
    <source>
        <dbReference type="EMBL" id="KIL53033.1"/>
    </source>
</evidence>
<protein>
    <recommendedName>
        <fullName evidence="5">DUF2339 domain-containing protein</fullName>
    </recommendedName>
</protein>
<feature type="transmembrane region" description="Helical" evidence="2">
    <location>
        <begin position="478"/>
        <end position="494"/>
    </location>
</feature>
<keyword evidence="2" id="KW-0472">Membrane</keyword>
<sequence length="848" mass="97483">MEEIKDQLVRLRAEQAKLLKEFDEAVKEYEATDLIQENKQLRKSDHEFRQKLRETSEKLEQTEQENRKLRTALQEQMLDEKRNILKISKQKIHTYFGNEINPEKNRLLDLEVKTKREIIRLKERSARSIQQEKQTIAAKLDDVAREINEIIQKEQALLIQQEKKARSGMTGQYQTLEEEHVTEEIIQKRVKQNQIEMKIGLNWINKLGILLIILGVAAAFRHSYTNWFNDYVKGGMFFVLGLLMLGAGEWLHSKNRKTFALGVIGGGISVLYGSIFFSYFLLNLLNLTSALLLSIGVTAAAVYLALRYHSKTIISFGLVGGYIPFYSYLFAFGLEGNAVYAAMAYILILNLSILWISFQRQWSIVHYISFGLNIPSLLVLLILSPSTGISMLYSILIFLLYLGLTIAYPFKHKTSLRWMDISLLVSNTFVSCMIMYFLFNVLGWDDFRGLLAVAFCALYYGLGKFVEKIIPKERLPKILFYGTSITFAVLVIPFQFGAQWLSIGWLVEGVVLILYANRHKVTLLERAGWGIFGLTLLTFSLEVLQNLTYLWPVSEYFHLNYFLIIAGLVLVTGYYLVDQSKKDRTYLFKGFDRFIKGFKYFTVLNVWIYVLYESIYRYTEWVADDFDEYWFYLLLMTALLSMGLAGVLEKIPLVVDRVIRIFSLILYGIGSFIGIVITFTIPTLEPAFADNEFSNWLALMILIGFNGIIYWIGRDLLLSAIRSRFKNAERYPAILSIYLLAMIAAFLTVQFQVGDVGFVFSSVYLVVAIGYILYGFKNNYVVIRRIGLAVTLAATAKLFLFDLLFLAETSKILAYFCFGLALLGISYIYQKVSSLHKEPAKVESQEDH</sequence>
<dbReference type="AlphaFoldDB" id="A0A0C2WAH6"/>
<proteinExistence type="predicted"/>
<feature type="transmembrane region" description="Helical" evidence="2">
    <location>
        <begin position="500"/>
        <end position="517"/>
    </location>
</feature>
<dbReference type="InterPro" id="IPR019286">
    <property type="entry name" value="DUF2339_TM"/>
</dbReference>
<reference evidence="3 4" key="1">
    <citation type="submission" date="2015-01" db="EMBL/GenBank/DDBJ databases">
        <title>Jeotgalibacillus campisalis genome sequencing.</title>
        <authorList>
            <person name="Goh K.M."/>
            <person name="Chan K.-G."/>
            <person name="Yaakop A.S."/>
            <person name="Ee R."/>
            <person name="Gan H.M."/>
            <person name="Chan C.S."/>
        </authorList>
    </citation>
    <scope>NUCLEOTIDE SEQUENCE [LARGE SCALE GENOMIC DNA]</scope>
    <source>
        <strain evidence="3 4">SF-57</strain>
    </source>
</reference>
<dbReference type="PANTHER" id="PTHR38434">
    <property type="entry name" value="BLL2549 PROTEIN"/>
    <property type="match status" value="1"/>
</dbReference>
<evidence type="ECO:0000256" key="2">
    <source>
        <dbReference type="SAM" id="Phobius"/>
    </source>
</evidence>
<feature type="coiled-coil region" evidence="1">
    <location>
        <begin position="1"/>
        <end position="79"/>
    </location>
</feature>
<keyword evidence="1" id="KW-0175">Coiled coil</keyword>
<evidence type="ECO:0000256" key="1">
    <source>
        <dbReference type="SAM" id="Coils"/>
    </source>
</evidence>
<feature type="transmembrane region" description="Helical" evidence="2">
    <location>
        <begin position="389"/>
        <end position="409"/>
    </location>
</feature>
<keyword evidence="2" id="KW-1133">Transmembrane helix</keyword>
<dbReference type="EMBL" id="JXRR01000001">
    <property type="protein sequence ID" value="KIL53033.1"/>
    <property type="molecule type" value="Genomic_DNA"/>
</dbReference>
<name>A0A0C2WAH6_9BACL</name>
<feature type="transmembrane region" description="Helical" evidence="2">
    <location>
        <begin position="733"/>
        <end position="751"/>
    </location>
</feature>
<feature type="transmembrane region" description="Helical" evidence="2">
    <location>
        <begin position="421"/>
        <end position="441"/>
    </location>
</feature>
<dbReference type="RefSeq" id="WP_052476669.1">
    <property type="nucleotide sequence ID" value="NZ_JXRR01000001.1"/>
</dbReference>
<accession>A0A0C2WAH6</accession>